<dbReference type="AlphaFoldDB" id="A0A0E9WG39"/>
<dbReference type="EMBL" id="GBXM01019336">
    <property type="protein sequence ID" value="JAH89241.1"/>
    <property type="molecule type" value="Transcribed_RNA"/>
</dbReference>
<protein>
    <submittedName>
        <fullName evidence="1">Uncharacterized protein</fullName>
    </submittedName>
</protein>
<reference evidence="1" key="1">
    <citation type="submission" date="2014-11" db="EMBL/GenBank/DDBJ databases">
        <authorList>
            <person name="Amaro Gonzalez C."/>
        </authorList>
    </citation>
    <scope>NUCLEOTIDE SEQUENCE</scope>
</reference>
<evidence type="ECO:0000313" key="1">
    <source>
        <dbReference type="EMBL" id="JAH89241.1"/>
    </source>
</evidence>
<organism evidence="1">
    <name type="scientific">Anguilla anguilla</name>
    <name type="common">European freshwater eel</name>
    <name type="synonym">Muraena anguilla</name>
    <dbReference type="NCBI Taxonomy" id="7936"/>
    <lineage>
        <taxon>Eukaryota</taxon>
        <taxon>Metazoa</taxon>
        <taxon>Chordata</taxon>
        <taxon>Craniata</taxon>
        <taxon>Vertebrata</taxon>
        <taxon>Euteleostomi</taxon>
        <taxon>Actinopterygii</taxon>
        <taxon>Neopterygii</taxon>
        <taxon>Teleostei</taxon>
        <taxon>Anguilliformes</taxon>
        <taxon>Anguillidae</taxon>
        <taxon>Anguilla</taxon>
    </lineage>
</organism>
<proteinExistence type="predicted"/>
<sequence>MMRSRWVAMCKLNIYLLN</sequence>
<accession>A0A0E9WG39</accession>
<name>A0A0E9WG39_ANGAN</name>
<reference evidence="1" key="2">
    <citation type="journal article" date="2015" name="Fish Shellfish Immunol.">
        <title>Early steps in the European eel (Anguilla anguilla)-Vibrio vulnificus interaction in the gills: Role of the RtxA13 toxin.</title>
        <authorList>
            <person name="Callol A."/>
            <person name="Pajuelo D."/>
            <person name="Ebbesson L."/>
            <person name="Teles M."/>
            <person name="MacKenzie S."/>
            <person name="Amaro C."/>
        </authorList>
    </citation>
    <scope>NUCLEOTIDE SEQUENCE</scope>
</reference>